<keyword evidence="8" id="KW-0206">Cytoskeleton</keyword>
<evidence type="ECO:0000256" key="4">
    <source>
        <dbReference type="ARBA" id="ARBA00022741"/>
    </source>
</evidence>
<feature type="coiled-coil region" evidence="10">
    <location>
        <begin position="397"/>
        <end position="446"/>
    </location>
</feature>
<dbReference type="Gene3D" id="3.40.850.10">
    <property type="entry name" value="Kinesin motor domain"/>
    <property type="match status" value="1"/>
</dbReference>
<dbReference type="GO" id="GO:0008574">
    <property type="term" value="F:plus-end-directed microtubule motor activity"/>
    <property type="evidence" value="ECO:0007669"/>
    <property type="project" value="UniProtKB-ARBA"/>
</dbReference>
<evidence type="ECO:0000256" key="1">
    <source>
        <dbReference type="ARBA" id="ARBA00004245"/>
    </source>
</evidence>
<accession>A0A067N1D5</accession>
<dbReference type="GO" id="GO:0005524">
    <property type="term" value="F:ATP binding"/>
    <property type="evidence" value="ECO:0007669"/>
    <property type="project" value="UniProtKB-UniRule"/>
</dbReference>
<dbReference type="GO" id="GO:0005634">
    <property type="term" value="C:nucleus"/>
    <property type="evidence" value="ECO:0007669"/>
    <property type="project" value="UniProtKB-ARBA"/>
</dbReference>
<name>A0A067N1D5_BOTB1</name>
<dbReference type="GO" id="GO:0008017">
    <property type="term" value="F:microtubule binding"/>
    <property type="evidence" value="ECO:0007669"/>
    <property type="project" value="InterPro"/>
</dbReference>
<evidence type="ECO:0000256" key="11">
    <source>
        <dbReference type="SAM" id="MobiDB-lite"/>
    </source>
</evidence>
<keyword evidence="14" id="KW-1185">Reference proteome</keyword>
<organism evidence="13 14">
    <name type="scientific">Botryobasidium botryosum (strain FD-172 SS1)</name>
    <dbReference type="NCBI Taxonomy" id="930990"/>
    <lineage>
        <taxon>Eukaryota</taxon>
        <taxon>Fungi</taxon>
        <taxon>Dikarya</taxon>
        <taxon>Basidiomycota</taxon>
        <taxon>Agaricomycotina</taxon>
        <taxon>Agaricomycetes</taxon>
        <taxon>Cantharellales</taxon>
        <taxon>Botryobasidiaceae</taxon>
        <taxon>Botryobasidium</taxon>
    </lineage>
</organism>
<dbReference type="GO" id="GO:0090307">
    <property type="term" value="P:mitotic spindle assembly"/>
    <property type="evidence" value="ECO:0007669"/>
    <property type="project" value="UniProtKB-ARBA"/>
</dbReference>
<dbReference type="GO" id="GO:0010970">
    <property type="term" value="P:transport along microtubule"/>
    <property type="evidence" value="ECO:0007669"/>
    <property type="project" value="UniProtKB-ARBA"/>
</dbReference>
<dbReference type="InterPro" id="IPR027417">
    <property type="entry name" value="P-loop_NTPase"/>
</dbReference>
<proteinExistence type="inferred from homology"/>
<protein>
    <recommendedName>
        <fullName evidence="12">Kinesin motor domain-containing protein</fullName>
    </recommendedName>
</protein>
<keyword evidence="3" id="KW-0493">Microtubule</keyword>
<dbReference type="AlphaFoldDB" id="A0A067N1D5"/>
<evidence type="ECO:0000256" key="10">
    <source>
        <dbReference type="SAM" id="Coils"/>
    </source>
</evidence>
<dbReference type="PROSITE" id="PS00411">
    <property type="entry name" value="KINESIN_MOTOR_1"/>
    <property type="match status" value="1"/>
</dbReference>
<dbReference type="GO" id="GO:0070462">
    <property type="term" value="P:plus-end specific microtubule depolymerization"/>
    <property type="evidence" value="ECO:0007669"/>
    <property type="project" value="UniProtKB-ARBA"/>
</dbReference>
<evidence type="ECO:0000256" key="2">
    <source>
        <dbReference type="ARBA" id="ARBA00022490"/>
    </source>
</evidence>
<gene>
    <name evidence="13" type="ORF">BOTBODRAFT_50820</name>
</gene>
<feature type="compositionally biased region" description="Basic and acidic residues" evidence="11">
    <location>
        <begin position="759"/>
        <end position="768"/>
    </location>
</feature>
<dbReference type="InterPro" id="IPR036961">
    <property type="entry name" value="Kinesin_motor_dom_sf"/>
</dbReference>
<dbReference type="STRING" id="930990.A0A067N1D5"/>
<comment type="subcellular location">
    <subcellularLocation>
        <location evidence="1">Cytoplasm</location>
        <location evidence="1">Cytoskeleton</location>
    </subcellularLocation>
</comment>
<keyword evidence="7 9" id="KW-0505">Motor protein</keyword>
<dbReference type="OrthoDB" id="3176171at2759"/>
<dbReference type="EMBL" id="KL198017">
    <property type="protein sequence ID" value="KDQ20755.1"/>
    <property type="molecule type" value="Genomic_DNA"/>
</dbReference>
<dbReference type="PROSITE" id="PS50067">
    <property type="entry name" value="KINESIN_MOTOR_2"/>
    <property type="match status" value="1"/>
</dbReference>
<evidence type="ECO:0000256" key="8">
    <source>
        <dbReference type="ARBA" id="ARBA00023212"/>
    </source>
</evidence>
<dbReference type="SUPFAM" id="SSF52540">
    <property type="entry name" value="P-loop containing nucleoside triphosphate hydrolases"/>
    <property type="match status" value="1"/>
</dbReference>
<dbReference type="PANTHER" id="PTHR47968:SF13">
    <property type="entry name" value="KINESIN-LIKE PROTEIN KIF19 ISOFORM X1"/>
    <property type="match status" value="1"/>
</dbReference>
<keyword evidence="5 9" id="KW-0067">ATP-binding</keyword>
<feature type="region of interest" description="Disordered" evidence="11">
    <location>
        <begin position="674"/>
        <end position="722"/>
    </location>
</feature>
<dbReference type="PRINTS" id="PR00380">
    <property type="entry name" value="KINESINHEAVY"/>
</dbReference>
<dbReference type="GO" id="GO:0051656">
    <property type="term" value="P:establishment of organelle localization"/>
    <property type="evidence" value="ECO:0007669"/>
    <property type="project" value="UniProtKB-ARBA"/>
</dbReference>
<comment type="similarity">
    <text evidence="9">Belongs to the TRAFAC class myosin-kinesin ATPase superfamily. Kinesin family.</text>
</comment>
<evidence type="ECO:0000313" key="13">
    <source>
        <dbReference type="EMBL" id="KDQ20755.1"/>
    </source>
</evidence>
<dbReference type="CDD" id="cd01370">
    <property type="entry name" value="KISc_KIP3_like"/>
    <property type="match status" value="1"/>
</dbReference>
<dbReference type="InterPro" id="IPR019821">
    <property type="entry name" value="Kinesin_motor_CS"/>
</dbReference>
<dbReference type="GO" id="GO:0033047">
    <property type="term" value="P:regulation of mitotic sister chromatid segregation"/>
    <property type="evidence" value="ECO:0007669"/>
    <property type="project" value="UniProtKB-ARBA"/>
</dbReference>
<feature type="binding site" evidence="9">
    <location>
        <begin position="134"/>
        <end position="141"/>
    </location>
    <ligand>
        <name>ATP</name>
        <dbReference type="ChEBI" id="CHEBI:30616"/>
    </ligand>
</feature>
<evidence type="ECO:0000313" key="14">
    <source>
        <dbReference type="Proteomes" id="UP000027195"/>
    </source>
</evidence>
<sequence length="1028" mass="112269">MSHAASIAVAVRVRPPTAWEAGRLAPAGHQDNSFMGDGHLTAAPKVTDAKPLRPIVQVMDDKVLIFDPKDPDASRAFEQRGFVPPGTKRYKDQRYTFDRVFDEDARQIDVFEGTTKPLLDGLMDGFNATVFAYGATGCGKTHTISGTEADPGIIYATMAELFQRIEDRKDEYLCEVSLSFLEIYNEEIRDLLTESGSFGPRGGLTMREDKSNRVIISNLTEHKPANADEVKEMVLLGNTRRTQSPTHANETSSRSHAVLQINVMQTPRTAGVTEEHTMATLSIIDLAGSERASATRNMGERMLEGANINKSLLALGNCINALCESGGRTRHIPYRNSKLTRLLKFSLGGNCKTVMIVCVAPTSLHFEDTQNTLKYANRAKNIKTKVSRNFVNIDRHVAQYVEAINRLNEEVKELKAKLAGRTSSESDVLNRRKLEAKVEMERAKEDMLSKVNANLPVFLQGASCEATIFIATTRLRAIKARLARLESQPPTSDLLAERGLLQSFAAADEAIVRADSTAVAQAQKARNASSLFEATLRAVSERKSDRLDEFNVDSVRLDAKLKKAEVDRSKAESREAVYKAALEQQSEVVANLVEMLAKCTVMMNDGGRILREAAGNGDGLHGVVTSVAESMGRVGEANDVEFTKLVGQTTSSFVSAKDTSSLLNFSGHTTTAAIANTAKPQRRSPRRSLAPPPRTRRSSVAGPVPASPARRFHKSPRKAAALRQSLAHPGVLFSRPEYVPAPSRKVPEKQLRWRDEAGEGEIDDHGERPASSAAPAVTLNAPVRKPSESESDWEDEKTQDNSNVFVVSPDVPGLSIPPPPPPMKRMRSNRMDPNYLRSKAASALSSLAEDDESRASPLRPKPFSDVANQPVRMLTDGSPRRVRDRSPPKELSSIKPVPSSPPKNRRRSNIGPMRPEKTSRRRSSLIPKANVLPANAPAMPASKAMTSFGAPRRLLVNDADVTVRKSPKKVRRISIASHGAGRYSIGGPGSRAGRASLAPQRTSPPLVLFDPNASADLSSRGVSKPTWR</sequence>
<feature type="region of interest" description="Disordered" evidence="11">
    <location>
        <begin position="980"/>
        <end position="1028"/>
    </location>
</feature>
<dbReference type="Pfam" id="PF00225">
    <property type="entry name" value="Kinesin"/>
    <property type="match status" value="1"/>
</dbReference>
<dbReference type="InterPro" id="IPR027640">
    <property type="entry name" value="Kinesin-like_fam"/>
</dbReference>
<evidence type="ECO:0000256" key="9">
    <source>
        <dbReference type="PROSITE-ProRule" id="PRU00283"/>
    </source>
</evidence>
<dbReference type="InParanoid" id="A0A067N1D5"/>
<dbReference type="InterPro" id="IPR001752">
    <property type="entry name" value="Kinesin_motor_dom"/>
</dbReference>
<dbReference type="PANTHER" id="PTHR47968">
    <property type="entry name" value="CENTROMERE PROTEIN E"/>
    <property type="match status" value="1"/>
</dbReference>
<evidence type="ECO:0000256" key="3">
    <source>
        <dbReference type="ARBA" id="ARBA00022701"/>
    </source>
</evidence>
<feature type="region of interest" description="Disordered" evidence="11">
    <location>
        <begin position="759"/>
        <end position="927"/>
    </location>
</feature>
<evidence type="ECO:0000256" key="6">
    <source>
        <dbReference type="ARBA" id="ARBA00023054"/>
    </source>
</evidence>
<dbReference type="GO" id="GO:0061673">
    <property type="term" value="C:mitotic spindle astral microtubule"/>
    <property type="evidence" value="ECO:0007669"/>
    <property type="project" value="UniProtKB-ARBA"/>
</dbReference>
<evidence type="ECO:0000256" key="5">
    <source>
        <dbReference type="ARBA" id="ARBA00022840"/>
    </source>
</evidence>
<keyword evidence="6 10" id="KW-0175">Coiled coil</keyword>
<feature type="compositionally biased region" description="Basic and acidic residues" evidence="11">
    <location>
        <begin position="878"/>
        <end position="888"/>
    </location>
</feature>
<reference evidence="14" key="1">
    <citation type="journal article" date="2014" name="Proc. Natl. Acad. Sci. U.S.A.">
        <title>Extensive sampling of basidiomycete genomes demonstrates inadequacy of the white-rot/brown-rot paradigm for wood decay fungi.</title>
        <authorList>
            <person name="Riley R."/>
            <person name="Salamov A.A."/>
            <person name="Brown D.W."/>
            <person name="Nagy L.G."/>
            <person name="Floudas D."/>
            <person name="Held B.W."/>
            <person name="Levasseur A."/>
            <person name="Lombard V."/>
            <person name="Morin E."/>
            <person name="Otillar R."/>
            <person name="Lindquist E.A."/>
            <person name="Sun H."/>
            <person name="LaButti K.M."/>
            <person name="Schmutz J."/>
            <person name="Jabbour D."/>
            <person name="Luo H."/>
            <person name="Baker S.E."/>
            <person name="Pisabarro A.G."/>
            <person name="Walton J.D."/>
            <person name="Blanchette R.A."/>
            <person name="Henrissat B."/>
            <person name="Martin F."/>
            <person name="Cullen D."/>
            <person name="Hibbett D.S."/>
            <person name="Grigoriev I.V."/>
        </authorList>
    </citation>
    <scope>NUCLEOTIDE SEQUENCE [LARGE SCALE GENOMIC DNA]</scope>
    <source>
        <strain evidence="14">FD-172 SS1</strain>
    </source>
</reference>
<dbReference type="GO" id="GO:0035371">
    <property type="term" value="C:microtubule plus-end"/>
    <property type="evidence" value="ECO:0007669"/>
    <property type="project" value="UniProtKB-ARBA"/>
</dbReference>
<dbReference type="SMART" id="SM00129">
    <property type="entry name" value="KISc"/>
    <property type="match status" value="1"/>
</dbReference>
<dbReference type="FunFam" id="3.40.850.10:FF:000090">
    <property type="entry name" value="Kinesin-like protein"/>
    <property type="match status" value="1"/>
</dbReference>
<feature type="domain" description="Kinesin motor" evidence="12">
    <location>
        <begin position="6"/>
        <end position="382"/>
    </location>
</feature>
<keyword evidence="4 9" id="KW-0547">Nucleotide-binding</keyword>
<dbReference type="Proteomes" id="UP000027195">
    <property type="component" value="Unassembled WGS sequence"/>
</dbReference>
<dbReference type="HOGENOM" id="CLU_001485_21_0_1"/>
<keyword evidence="2" id="KW-0963">Cytoplasm</keyword>
<evidence type="ECO:0000259" key="12">
    <source>
        <dbReference type="PROSITE" id="PS50067"/>
    </source>
</evidence>
<evidence type="ECO:0000256" key="7">
    <source>
        <dbReference type="ARBA" id="ARBA00023175"/>
    </source>
</evidence>